<keyword evidence="2" id="KW-1185">Reference proteome</keyword>
<evidence type="ECO:0008006" key="3">
    <source>
        <dbReference type="Google" id="ProtNLM"/>
    </source>
</evidence>
<evidence type="ECO:0000313" key="2">
    <source>
        <dbReference type="Proteomes" id="UP000191554"/>
    </source>
</evidence>
<organism evidence="1 2">
    <name type="scientific">Ruminiclostridium hungatei</name>
    <name type="common">Clostridium hungatei</name>
    <dbReference type="NCBI Taxonomy" id="48256"/>
    <lineage>
        <taxon>Bacteria</taxon>
        <taxon>Bacillati</taxon>
        <taxon>Bacillota</taxon>
        <taxon>Clostridia</taxon>
        <taxon>Eubacteriales</taxon>
        <taxon>Oscillospiraceae</taxon>
        <taxon>Ruminiclostridium</taxon>
    </lineage>
</organism>
<dbReference type="AlphaFoldDB" id="A0A1V4SRH8"/>
<evidence type="ECO:0000313" key="1">
    <source>
        <dbReference type="EMBL" id="OPX45891.1"/>
    </source>
</evidence>
<accession>A0A1V4SRH8</accession>
<dbReference type="Proteomes" id="UP000191554">
    <property type="component" value="Unassembled WGS sequence"/>
</dbReference>
<comment type="caution">
    <text evidence="1">The sequence shown here is derived from an EMBL/GenBank/DDBJ whole genome shotgun (WGS) entry which is preliminary data.</text>
</comment>
<proteinExistence type="predicted"/>
<reference evidence="1 2" key="1">
    <citation type="submission" date="2017-03" db="EMBL/GenBank/DDBJ databases">
        <title>Genome sequence of Clostridium hungatei DSM 14427.</title>
        <authorList>
            <person name="Poehlein A."/>
            <person name="Daniel R."/>
        </authorList>
    </citation>
    <scope>NUCLEOTIDE SEQUENCE [LARGE SCALE GENOMIC DNA]</scope>
    <source>
        <strain evidence="1 2">DSM 14427</strain>
    </source>
</reference>
<dbReference type="RefSeq" id="WP_080062856.1">
    <property type="nucleotide sequence ID" value="NZ_MZGX01000002.1"/>
</dbReference>
<dbReference type="STRING" id="48256.CLHUN_03640"/>
<protein>
    <recommendedName>
        <fullName evidence="3">Butirosin biosynthesis protein H N-terminal domain-containing protein</fullName>
    </recommendedName>
</protein>
<dbReference type="OrthoDB" id="1738415at2"/>
<sequence length="362" mass="43501">MKNACRILPVVYPPINGYPHKGALFSMLMAREECKPWVFSNFIQIYALKDLYNRGMRTGTIDFFYNLYGDWTYFHLKANPWIRINSMPFEFFKLIKSDIVDFIKTCINRNLYLFFDIDMYYIPAYKLIFNKNHLLHEIFIYGYDDDKNVFYMGDNTTGKYNHDQVTYEQITASTNALLEIYGDNNEDTVLHNYREKSIYMMSIGKNVERNGQDPFFSKDVFEINIKKIINDLKEYLLLDNYAEGYKYSNYYVYGIDCYNELLKFVRYAMETNQWVDRRAFYSFIEHKKLMLLRMEFINGNYDLNRLIERYSNLVNGFNILMVLILKANNIKANDLWERIIVKLKEYKEEEIVLLNELIRILS</sequence>
<name>A0A1V4SRH8_RUMHU</name>
<dbReference type="EMBL" id="MZGX01000002">
    <property type="protein sequence ID" value="OPX45891.1"/>
    <property type="molecule type" value="Genomic_DNA"/>
</dbReference>
<gene>
    <name evidence="1" type="ORF">CLHUN_03640</name>
</gene>